<evidence type="ECO:0000313" key="9">
    <source>
        <dbReference type="EMBL" id="CAF1103587.1"/>
    </source>
</evidence>
<dbReference type="EMBL" id="CAJNOQ010005572">
    <property type="protein sequence ID" value="CAF1103587.1"/>
    <property type="molecule type" value="Genomic_DNA"/>
</dbReference>
<gene>
    <name evidence="9" type="ORF">GPM918_LOCUS18872</name>
    <name evidence="10" type="ORF">SRO942_LOCUS18870</name>
</gene>
<dbReference type="InterPro" id="IPR050196">
    <property type="entry name" value="Cytochrome_P450_Monoox"/>
</dbReference>
<dbReference type="PROSITE" id="PS00086">
    <property type="entry name" value="CYTOCHROME_P450"/>
    <property type="match status" value="1"/>
</dbReference>
<keyword evidence="6 8" id="KW-0503">Monooxygenase</keyword>
<evidence type="ECO:0000256" key="4">
    <source>
        <dbReference type="ARBA" id="ARBA00023002"/>
    </source>
</evidence>
<evidence type="ECO:0000256" key="6">
    <source>
        <dbReference type="ARBA" id="ARBA00023033"/>
    </source>
</evidence>
<dbReference type="SUPFAM" id="SSF48264">
    <property type="entry name" value="Cytochrome P450"/>
    <property type="match status" value="1"/>
</dbReference>
<organism evidence="9 11">
    <name type="scientific">Didymodactylos carnosus</name>
    <dbReference type="NCBI Taxonomy" id="1234261"/>
    <lineage>
        <taxon>Eukaryota</taxon>
        <taxon>Metazoa</taxon>
        <taxon>Spiralia</taxon>
        <taxon>Gnathifera</taxon>
        <taxon>Rotifera</taxon>
        <taxon>Eurotatoria</taxon>
        <taxon>Bdelloidea</taxon>
        <taxon>Philodinida</taxon>
        <taxon>Philodinidae</taxon>
        <taxon>Didymodactylos</taxon>
    </lineage>
</organism>
<accession>A0A814PAT1</accession>
<evidence type="ECO:0000256" key="2">
    <source>
        <dbReference type="ARBA" id="ARBA00022617"/>
    </source>
</evidence>
<evidence type="ECO:0000256" key="3">
    <source>
        <dbReference type="ARBA" id="ARBA00022723"/>
    </source>
</evidence>
<reference evidence="9" key="1">
    <citation type="submission" date="2021-02" db="EMBL/GenBank/DDBJ databases">
        <authorList>
            <person name="Nowell W R."/>
        </authorList>
    </citation>
    <scope>NUCLEOTIDE SEQUENCE</scope>
</reference>
<dbReference type="AlphaFoldDB" id="A0A814PAT1"/>
<dbReference type="GO" id="GO:0004497">
    <property type="term" value="F:monooxygenase activity"/>
    <property type="evidence" value="ECO:0007669"/>
    <property type="project" value="UniProtKB-KW"/>
</dbReference>
<sequence>MCYQLANQLIHDRKQDDQDHSFSNDLIKQETLSFIVAGHKTTGNLMSWCIYCLLTNHDALNDCIEKVDRVLNGELPTDESLKHLQVIDSVLHETLRLYPPAPLLGRDCVTDNEIGHGDDKIKIYEGTTFNVNTYALHKYSDYWPNPLKFDYTRWKDSNGERKKLAHSYCYLPFGAGNRACIGQSSALLEARVMLYFRNVAITLDRASSYEMTRKFQK</sequence>
<dbReference type="Gene3D" id="1.10.630.10">
    <property type="entry name" value="Cytochrome P450"/>
    <property type="match status" value="1"/>
</dbReference>
<dbReference type="PRINTS" id="PR00385">
    <property type="entry name" value="P450"/>
</dbReference>
<proteinExistence type="inferred from homology"/>
<keyword evidence="2 7" id="KW-0349">Heme</keyword>
<comment type="similarity">
    <text evidence="1 8">Belongs to the cytochrome P450 family.</text>
</comment>
<name>A0A814PAT1_9BILA</name>
<keyword evidence="4 8" id="KW-0560">Oxidoreductase</keyword>
<dbReference type="EMBL" id="CAJOBC010005573">
    <property type="protein sequence ID" value="CAF3868372.1"/>
    <property type="molecule type" value="Genomic_DNA"/>
</dbReference>
<evidence type="ECO:0000256" key="8">
    <source>
        <dbReference type="RuleBase" id="RU000461"/>
    </source>
</evidence>
<dbReference type="PRINTS" id="PR00463">
    <property type="entry name" value="EP450I"/>
</dbReference>
<evidence type="ECO:0000313" key="10">
    <source>
        <dbReference type="EMBL" id="CAF3868372.1"/>
    </source>
</evidence>
<evidence type="ECO:0000313" key="11">
    <source>
        <dbReference type="Proteomes" id="UP000663829"/>
    </source>
</evidence>
<dbReference type="OrthoDB" id="2789670at2759"/>
<evidence type="ECO:0000256" key="7">
    <source>
        <dbReference type="PIRSR" id="PIRSR602401-1"/>
    </source>
</evidence>
<dbReference type="GO" id="GO:0016705">
    <property type="term" value="F:oxidoreductase activity, acting on paired donors, with incorporation or reduction of molecular oxygen"/>
    <property type="evidence" value="ECO:0007669"/>
    <property type="project" value="InterPro"/>
</dbReference>
<comment type="caution">
    <text evidence="9">The sequence shown here is derived from an EMBL/GenBank/DDBJ whole genome shotgun (WGS) entry which is preliminary data.</text>
</comment>
<keyword evidence="11" id="KW-1185">Reference proteome</keyword>
<evidence type="ECO:0000256" key="5">
    <source>
        <dbReference type="ARBA" id="ARBA00023004"/>
    </source>
</evidence>
<dbReference type="Proteomes" id="UP000663829">
    <property type="component" value="Unassembled WGS sequence"/>
</dbReference>
<dbReference type="PANTHER" id="PTHR24291">
    <property type="entry name" value="CYTOCHROME P450 FAMILY 4"/>
    <property type="match status" value="1"/>
</dbReference>
<evidence type="ECO:0000256" key="1">
    <source>
        <dbReference type="ARBA" id="ARBA00010617"/>
    </source>
</evidence>
<dbReference type="PANTHER" id="PTHR24291:SF50">
    <property type="entry name" value="BIFUNCTIONAL ALBAFLAVENONE MONOOXYGENASE_TERPENE SYNTHASE"/>
    <property type="match status" value="1"/>
</dbReference>
<dbReference type="GO" id="GO:0005506">
    <property type="term" value="F:iron ion binding"/>
    <property type="evidence" value="ECO:0007669"/>
    <property type="project" value="InterPro"/>
</dbReference>
<dbReference type="GO" id="GO:0020037">
    <property type="term" value="F:heme binding"/>
    <property type="evidence" value="ECO:0007669"/>
    <property type="project" value="InterPro"/>
</dbReference>
<keyword evidence="5 7" id="KW-0408">Iron</keyword>
<dbReference type="InterPro" id="IPR036396">
    <property type="entry name" value="Cyt_P450_sf"/>
</dbReference>
<dbReference type="InterPro" id="IPR002401">
    <property type="entry name" value="Cyt_P450_E_grp-I"/>
</dbReference>
<dbReference type="InterPro" id="IPR017972">
    <property type="entry name" value="Cyt_P450_CS"/>
</dbReference>
<feature type="binding site" description="axial binding residue" evidence="7">
    <location>
        <position position="180"/>
    </location>
    <ligand>
        <name>heme</name>
        <dbReference type="ChEBI" id="CHEBI:30413"/>
    </ligand>
    <ligandPart>
        <name>Fe</name>
        <dbReference type="ChEBI" id="CHEBI:18248"/>
    </ligandPart>
</feature>
<dbReference type="Proteomes" id="UP000681722">
    <property type="component" value="Unassembled WGS sequence"/>
</dbReference>
<protein>
    <recommendedName>
        <fullName evidence="12">Cytochrome P450</fullName>
    </recommendedName>
</protein>
<keyword evidence="3 7" id="KW-0479">Metal-binding</keyword>
<evidence type="ECO:0008006" key="12">
    <source>
        <dbReference type="Google" id="ProtNLM"/>
    </source>
</evidence>
<dbReference type="InterPro" id="IPR001128">
    <property type="entry name" value="Cyt_P450"/>
</dbReference>
<dbReference type="Pfam" id="PF00067">
    <property type="entry name" value="p450"/>
    <property type="match status" value="1"/>
</dbReference>
<comment type="cofactor">
    <cofactor evidence="7">
        <name>heme</name>
        <dbReference type="ChEBI" id="CHEBI:30413"/>
    </cofactor>
</comment>